<evidence type="ECO:0000256" key="1">
    <source>
        <dbReference type="ARBA" id="ARBA00023015"/>
    </source>
</evidence>
<name>A0ABV8A030_9GAMM</name>
<dbReference type="Pfam" id="PF00440">
    <property type="entry name" value="TetR_N"/>
    <property type="match status" value="1"/>
</dbReference>
<evidence type="ECO:0000256" key="4">
    <source>
        <dbReference type="PROSITE-ProRule" id="PRU00335"/>
    </source>
</evidence>
<dbReference type="Proteomes" id="UP001595617">
    <property type="component" value="Unassembled WGS sequence"/>
</dbReference>
<dbReference type="InterPro" id="IPR050109">
    <property type="entry name" value="HTH-type_TetR-like_transc_reg"/>
</dbReference>
<reference evidence="7" key="1">
    <citation type="journal article" date="2019" name="Int. J. Syst. Evol. Microbiol.">
        <title>The Global Catalogue of Microorganisms (GCM) 10K type strain sequencing project: providing services to taxonomists for standard genome sequencing and annotation.</title>
        <authorList>
            <consortium name="The Broad Institute Genomics Platform"/>
            <consortium name="The Broad Institute Genome Sequencing Center for Infectious Disease"/>
            <person name="Wu L."/>
            <person name="Ma J."/>
        </authorList>
    </citation>
    <scope>NUCLEOTIDE SEQUENCE [LARGE SCALE GENOMIC DNA]</scope>
    <source>
        <strain evidence="7">IBRC 10765</strain>
    </source>
</reference>
<feature type="DNA-binding region" description="H-T-H motif" evidence="4">
    <location>
        <begin position="35"/>
        <end position="54"/>
    </location>
</feature>
<accession>A0ABV8A030</accession>
<dbReference type="RefSeq" id="WP_380695719.1">
    <property type="nucleotide sequence ID" value="NZ_JBHRYR010000003.1"/>
</dbReference>
<evidence type="ECO:0000256" key="2">
    <source>
        <dbReference type="ARBA" id="ARBA00023125"/>
    </source>
</evidence>
<dbReference type="InterPro" id="IPR009057">
    <property type="entry name" value="Homeodomain-like_sf"/>
</dbReference>
<evidence type="ECO:0000256" key="3">
    <source>
        <dbReference type="ARBA" id="ARBA00023163"/>
    </source>
</evidence>
<dbReference type="SUPFAM" id="SSF46689">
    <property type="entry name" value="Homeodomain-like"/>
    <property type="match status" value="1"/>
</dbReference>
<dbReference type="PANTHER" id="PTHR30055:SF234">
    <property type="entry name" value="HTH-TYPE TRANSCRIPTIONAL REGULATOR BETI"/>
    <property type="match status" value="1"/>
</dbReference>
<keyword evidence="3" id="KW-0804">Transcription</keyword>
<dbReference type="InterPro" id="IPR001647">
    <property type="entry name" value="HTH_TetR"/>
</dbReference>
<comment type="caution">
    <text evidence="6">The sequence shown here is derived from an EMBL/GenBank/DDBJ whole genome shotgun (WGS) entry which is preliminary data.</text>
</comment>
<proteinExistence type="predicted"/>
<feature type="domain" description="HTH tetR-type" evidence="5">
    <location>
        <begin position="12"/>
        <end position="72"/>
    </location>
</feature>
<gene>
    <name evidence="6" type="ORF">ACFOOG_09140</name>
</gene>
<evidence type="ECO:0000313" key="6">
    <source>
        <dbReference type="EMBL" id="MFC3852991.1"/>
    </source>
</evidence>
<sequence>MLTPVFQNAQLAPTELTILNAAINLAIRMSTDHLSMTQIQKAAGVSKASLYHYFASKLDVWSGILLEEELERAQQAERLLQEGSLDAWEDYFYYLTLHPSKLAVLQQMETALRHANPDLERYRAWLQQRRQFMEVMVDAAQQRGCEAGQAQQRVAMVWATLEGWLRLHNEPDFRGLCAGKQTFAKTLAQQFAQWVWHHA</sequence>
<keyword evidence="7" id="KW-1185">Reference proteome</keyword>
<dbReference type="PROSITE" id="PS50977">
    <property type="entry name" value="HTH_TETR_2"/>
    <property type="match status" value="1"/>
</dbReference>
<dbReference type="PRINTS" id="PR00455">
    <property type="entry name" value="HTHTETR"/>
</dbReference>
<evidence type="ECO:0000313" key="7">
    <source>
        <dbReference type="Proteomes" id="UP001595617"/>
    </source>
</evidence>
<protein>
    <submittedName>
        <fullName evidence="6">TetR/AcrR family transcriptional regulator</fullName>
    </submittedName>
</protein>
<keyword evidence="2 4" id="KW-0238">DNA-binding</keyword>
<dbReference type="Gene3D" id="1.10.357.10">
    <property type="entry name" value="Tetracycline Repressor, domain 2"/>
    <property type="match status" value="1"/>
</dbReference>
<organism evidence="6 7">
    <name type="scientific">Saccharospirillum mangrovi</name>
    <dbReference type="NCBI Taxonomy" id="2161747"/>
    <lineage>
        <taxon>Bacteria</taxon>
        <taxon>Pseudomonadati</taxon>
        <taxon>Pseudomonadota</taxon>
        <taxon>Gammaproteobacteria</taxon>
        <taxon>Oceanospirillales</taxon>
        <taxon>Saccharospirillaceae</taxon>
        <taxon>Saccharospirillum</taxon>
    </lineage>
</organism>
<keyword evidence="1" id="KW-0805">Transcription regulation</keyword>
<dbReference type="EMBL" id="JBHRYR010000003">
    <property type="protein sequence ID" value="MFC3852991.1"/>
    <property type="molecule type" value="Genomic_DNA"/>
</dbReference>
<evidence type="ECO:0000259" key="5">
    <source>
        <dbReference type="PROSITE" id="PS50977"/>
    </source>
</evidence>
<dbReference type="PANTHER" id="PTHR30055">
    <property type="entry name" value="HTH-TYPE TRANSCRIPTIONAL REGULATOR RUTR"/>
    <property type="match status" value="1"/>
</dbReference>